<dbReference type="Proteomes" id="UP001060085">
    <property type="component" value="Linkage Group LG02"/>
</dbReference>
<keyword evidence="2" id="KW-1185">Reference proteome</keyword>
<evidence type="ECO:0000313" key="2">
    <source>
        <dbReference type="Proteomes" id="UP001060085"/>
    </source>
</evidence>
<comment type="caution">
    <text evidence="1">The sequence shown here is derived from an EMBL/GenBank/DDBJ whole genome shotgun (WGS) entry which is preliminary data.</text>
</comment>
<gene>
    <name evidence="1" type="ORF">M9H77_09495</name>
</gene>
<evidence type="ECO:0000313" key="1">
    <source>
        <dbReference type="EMBL" id="KAI5678545.1"/>
    </source>
</evidence>
<sequence>MCSSRHCGWRHRLTCLQRHGQVSLLYHHLGRTDDYIPWFLSCTHPRIQNPERRPCSIQLPTATPISLQVLVDMISREKDRDDVDSDTKIGWIFDMLKKYNQPRQKI</sequence>
<dbReference type="EMBL" id="CM044702">
    <property type="protein sequence ID" value="KAI5678545.1"/>
    <property type="molecule type" value="Genomic_DNA"/>
</dbReference>
<accession>A0ACC0C0T9</accession>
<organism evidence="1 2">
    <name type="scientific">Catharanthus roseus</name>
    <name type="common">Madagascar periwinkle</name>
    <name type="synonym">Vinca rosea</name>
    <dbReference type="NCBI Taxonomy" id="4058"/>
    <lineage>
        <taxon>Eukaryota</taxon>
        <taxon>Viridiplantae</taxon>
        <taxon>Streptophyta</taxon>
        <taxon>Embryophyta</taxon>
        <taxon>Tracheophyta</taxon>
        <taxon>Spermatophyta</taxon>
        <taxon>Magnoliopsida</taxon>
        <taxon>eudicotyledons</taxon>
        <taxon>Gunneridae</taxon>
        <taxon>Pentapetalae</taxon>
        <taxon>asterids</taxon>
        <taxon>lamiids</taxon>
        <taxon>Gentianales</taxon>
        <taxon>Apocynaceae</taxon>
        <taxon>Rauvolfioideae</taxon>
        <taxon>Vinceae</taxon>
        <taxon>Catharanthinae</taxon>
        <taxon>Catharanthus</taxon>
    </lineage>
</organism>
<reference evidence="2" key="1">
    <citation type="journal article" date="2023" name="Nat. Plants">
        <title>Single-cell RNA sequencing provides a high-resolution roadmap for understanding the multicellular compartmentation of specialized metabolism.</title>
        <authorList>
            <person name="Sun S."/>
            <person name="Shen X."/>
            <person name="Li Y."/>
            <person name="Li Y."/>
            <person name="Wang S."/>
            <person name="Li R."/>
            <person name="Zhang H."/>
            <person name="Shen G."/>
            <person name="Guo B."/>
            <person name="Wei J."/>
            <person name="Xu J."/>
            <person name="St-Pierre B."/>
            <person name="Chen S."/>
            <person name="Sun C."/>
        </authorList>
    </citation>
    <scope>NUCLEOTIDE SEQUENCE [LARGE SCALE GENOMIC DNA]</scope>
</reference>
<protein>
    <submittedName>
        <fullName evidence="1">Uncharacterized protein</fullName>
    </submittedName>
</protein>
<name>A0ACC0C0T9_CATRO</name>
<proteinExistence type="predicted"/>